<proteinExistence type="predicted"/>
<reference evidence="2 3" key="1">
    <citation type="submission" date="2014-12" db="EMBL/GenBank/DDBJ databases">
        <title>Whole genome sequencing of Sphingobium xenophagum OW59.</title>
        <authorList>
            <person name="Ohta Y."/>
            <person name="Nishi S."/>
            <person name="Hatada Y."/>
        </authorList>
    </citation>
    <scope>NUCLEOTIDE SEQUENCE [LARGE SCALE GENOMIC DNA]</scope>
    <source>
        <strain evidence="2 3">OW59</strain>
    </source>
</reference>
<accession>A0A401J8B5</accession>
<protein>
    <submittedName>
        <fullName evidence="2">Uncharacterized protein</fullName>
    </submittedName>
</protein>
<gene>
    <name evidence="2" type="ORF">MBESOW_P4096</name>
</gene>
<evidence type="ECO:0000256" key="1">
    <source>
        <dbReference type="SAM" id="MobiDB-lite"/>
    </source>
</evidence>
<organism evidence="2 3">
    <name type="scientific">Sphingobium xenophagum</name>
    <dbReference type="NCBI Taxonomy" id="121428"/>
    <lineage>
        <taxon>Bacteria</taxon>
        <taxon>Pseudomonadati</taxon>
        <taxon>Pseudomonadota</taxon>
        <taxon>Alphaproteobacteria</taxon>
        <taxon>Sphingomonadales</taxon>
        <taxon>Sphingomonadaceae</taxon>
        <taxon>Sphingobium</taxon>
    </lineage>
</organism>
<dbReference type="RefSeq" id="WP_130754741.1">
    <property type="nucleotide sequence ID" value="NZ_BBQY01000047.1"/>
</dbReference>
<sequence>MQKVDQFDSFDRRREKQRAREQDDHDLKSGVISPEALGQRNGFFSGVDFSRASVRRSRRGAA</sequence>
<evidence type="ECO:0000313" key="2">
    <source>
        <dbReference type="EMBL" id="GBH32863.1"/>
    </source>
</evidence>
<keyword evidence="3" id="KW-1185">Reference proteome</keyword>
<dbReference type="Proteomes" id="UP000290975">
    <property type="component" value="Unassembled WGS sequence"/>
</dbReference>
<comment type="caution">
    <text evidence="2">The sequence shown here is derived from an EMBL/GenBank/DDBJ whole genome shotgun (WGS) entry which is preliminary data.</text>
</comment>
<evidence type="ECO:0000313" key="3">
    <source>
        <dbReference type="Proteomes" id="UP000290975"/>
    </source>
</evidence>
<dbReference type="EMBL" id="BBQY01000047">
    <property type="protein sequence ID" value="GBH32863.1"/>
    <property type="molecule type" value="Genomic_DNA"/>
</dbReference>
<feature type="compositionally biased region" description="Basic and acidic residues" evidence="1">
    <location>
        <begin position="1"/>
        <end position="28"/>
    </location>
</feature>
<feature type="region of interest" description="Disordered" evidence="1">
    <location>
        <begin position="1"/>
        <end position="43"/>
    </location>
</feature>
<name>A0A401J8B5_SPHXE</name>
<dbReference type="AlphaFoldDB" id="A0A401J8B5"/>